<dbReference type="Gene3D" id="2.30.42.10">
    <property type="match status" value="1"/>
</dbReference>
<dbReference type="Pfam" id="PF13180">
    <property type="entry name" value="PDZ_2"/>
    <property type="match status" value="1"/>
</dbReference>
<dbReference type="SUPFAM" id="SSF50156">
    <property type="entry name" value="PDZ domain-like"/>
    <property type="match status" value="1"/>
</dbReference>
<dbReference type="PROSITE" id="PS50106">
    <property type="entry name" value="PDZ"/>
    <property type="match status" value="1"/>
</dbReference>
<feature type="signal peptide" evidence="1">
    <location>
        <begin position="1"/>
        <end position="19"/>
    </location>
</feature>
<gene>
    <name evidence="3" type="ORF">AGRI_11173</name>
</gene>
<comment type="caution">
    <text evidence="3">The sequence shown here is derived from an EMBL/GenBank/DDBJ whole genome shotgun (WGS) entry which is preliminary data.</text>
</comment>
<evidence type="ECO:0000313" key="4">
    <source>
        <dbReference type="Proteomes" id="UP000035062"/>
    </source>
</evidence>
<keyword evidence="1" id="KW-0732">Signal</keyword>
<dbReference type="PATRIC" id="fig|1195246.3.peg.2217"/>
<dbReference type="EMBL" id="AKKU01000018">
    <property type="protein sequence ID" value="EIW88502.1"/>
    <property type="molecule type" value="Genomic_DNA"/>
</dbReference>
<reference evidence="3 4" key="1">
    <citation type="journal article" date="2012" name="J. Bacteriol.">
        <title>Genome Sequence of Pectin-Degrading Alishewanella agri, Isolated from Landfill Soil.</title>
        <authorList>
            <person name="Kim J."/>
            <person name="Jung J."/>
            <person name="Sung J.S."/>
            <person name="Chun J."/>
            <person name="Park W."/>
        </authorList>
    </citation>
    <scope>NUCLEOTIDE SEQUENCE [LARGE SCALE GENOMIC DNA]</scope>
    <source>
        <strain evidence="3 4">BL06</strain>
    </source>
</reference>
<dbReference type="eggNOG" id="COG0265">
    <property type="taxonomic scope" value="Bacteria"/>
</dbReference>
<keyword evidence="4" id="KW-1185">Reference proteome</keyword>
<evidence type="ECO:0000256" key="1">
    <source>
        <dbReference type="SAM" id="SignalP"/>
    </source>
</evidence>
<dbReference type="InterPro" id="IPR001478">
    <property type="entry name" value="PDZ"/>
</dbReference>
<feature type="chain" id="PRO_5003723097" description="PDZ domain-containing protein" evidence="1">
    <location>
        <begin position="20"/>
        <end position="288"/>
    </location>
</feature>
<name>I9P0R9_9ALTE</name>
<evidence type="ECO:0000313" key="3">
    <source>
        <dbReference type="EMBL" id="EIW88502.1"/>
    </source>
</evidence>
<protein>
    <recommendedName>
        <fullName evidence="2">PDZ domain-containing protein</fullName>
    </recommendedName>
</protein>
<dbReference type="AlphaFoldDB" id="I9P0R9"/>
<dbReference type="InterPro" id="IPR036034">
    <property type="entry name" value="PDZ_sf"/>
</dbReference>
<accession>I9P0R9</accession>
<dbReference type="RefSeq" id="WP_008985064.1">
    <property type="nucleotide sequence ID" value="NZ_AKKU01000018.1"/>
</dbReference>
<dbReference type="Proteomes" id="UP000035062">
    <property type="component" value="Unassembled WGS sequence"/>
</dbReference>
<dbReference type="SMART" id="SM00228">
    <property type="entry name" value="PDZ"/>
    <property type="match status" value="1"/>
</dbReference>
<organism evidence="3 4">
    <name type="scientific">Alishewanella agri BL06</name>
    <dbReference type="NCBI Taxonomy" id="1195246"/>
    <lineage>
        <taxon>Bacteria</taxon>
        <taxon>Pseudomonadati</taxon>
        <taxon>Pseudomonadota</taxon>
        <taxon>Gammaproteobacteria</taxon>
        <taxon>Alteromonadales</taxon>
        <taxon>Alteromonadaceae</taxon>
        <taxon>Alishewanella</taxon>
    </lineage>
</organism>
<feature type="domain" description="PDZ" evidence="2">
    <location>
        <begin position="50"/>
        <end position="128"/>
    </location>
</feature>
<evidence type="ECO:0000259" key="2">
    <source>
        <dbReference type="PROSITE" id="PS50106"/>
    </source>
</evidence>
<dbReference type="STRING" id="1195246.AGRI_11173"/>
<proteinExistence type="predicted"/>
<sequence>MKNHLTAILLLPVMFSAVAEQTIDYQKQVELLQQVQKALLSSGITNKDGPLLIEEPSRSIYHFGAILDAKFVVVAVTPESDAAKLGLKEGDKLLAINQQRVSDSNLADILAKINELADDDALSVQLLRADKQLNLKGTVSRQALPGWRLELLAAGQQNELPASTSCGYVSVFYNTPTSLRRHPVKINEIDTIGFRAGFSYKRTHEVIKVPVGEIQITLQEHIPGNILSRYRGDLRARNFGSVKTLTLKVEPDTVYHLAAEYFPNPNDRSSRDAYWQPVVWKTTARDCN</sequence>